<evidence type="ECO:0000256" key="1">
    <source>
        <dbReference type="SAM" id="Phobius"/>
    </source>
</evidence>
<keyword evidence="1" id="KW-0812">Transmembrane</keyword>
<dbReference type="CDD" id="cd03498">
    <property type="entry name" value="SQR_TypeB_2_TM"/>
    <property type="match status" value="1"/>
</dbReference>
<proteinExistence type="predicted"/>
<dbReference type="InterPro" id="IPR011138">
    <property type="entry name" value="Cytochrome_b-558"/>
</dbReference>
<feature type="transmembrane region" description="Helical" evidence="1">
    <location>
        <begin position="40"/>
        <end position="63"/>
    </location>
</feature>
<dbReference type="Gene3D" id="1.20.1300.10">
    <property type="entry name" value="Fumarate reductase/succinate dehydrogenase, transmembrane subunit"/>
    <property type="match status" value="1"/>
</dbReference>
<keyword evidence="1" id="KW-1133">Transmembrane helix</keyword>
<feature type="transmembrane region" description="Helical" evidence="1">
    <location>
        <begin position="134"/>
        <end position="154"/>
    </location>
</feature>
<evidence type="ECO:0000313" key="2">
    <source>
        <dbReference type="EMBL" id="SMO83283.1"/>
    </source>
</evidence>
<feature type="transmembrane region" description="Helical" evidence="1">
    <location>
        <begin position="226"/>
        <end position="248"/>
    </location>
</feature>
<keyword evidence="3" id="KW-1185">Reference proteome</keyword>
<dbReference type="AlphaFoldDB" id="A0A521EHA4"/>
<name>A0A521EHA4_9SPHI</name>
<dbReference type="Proteomes" id="UP000320300">
    <property type="component" value="Unassembled WGS sequence"/>
</dbReference>
<keyword evidence="1" id="KW-0472">Membrane</keyword>
<dbReference type="GO" id="GO:0016020">
    <property type="term" value="C:membrane"/>
    <property type="evidence" value="ECO:0007669"/>
    <property type="project" value="InterPro"/>
</dbReference>
<dbReference type="SUPFAM" id="SSF81343">
    <property type="entry name" value="Fumarate reductase respiratory complex transmembrane subunits"/>
    <property type="match status" value="1"/>
</dbReference>
<sequence length="250" mass="27965">MIFVFKLSHLLNTFAGIELKYKNLMASFGNAFSSSIGKKLIMGITGLFLILFLIVHCFINSLIFLNDGGLVFNLGANFMATNWLIRGSEVILMLGLIVHAVQGLRLTFQNQAARPVKYAVNNGNANSKWYSRSMGLLGTLLLIFLIVHLSNFWVVSRFTGIPTEDANGRENLYAVMQQAFQNIWLVVLYELAMVSLAYHLLHGFASAFQTLGWNHRKYSPLIKGVGVWYSIIISLLFAAMPVAFYTGLIK</sequence>
<gene>
    <name evidence="2" type="ORF">SAMN06265348_108118</name>
</gene>
<evidence type="ECO:0000313" key="3">
    <source>
        <dbReference type="Proteomes" id="UP000320300"/>
    </source>
</evidence>
<protein>
    <submittedName>
        <fullName evidence="2">Succinate dehydrogenase / fumarate reductase cytochrome b subunit</fullName>
    </submittedName>
</protein>
<organism evidence="2 3">
    <name type="scientific">Pedobacter westerhofensis</name>
    <dbReference type="NCBI Taxonomy" id="425512"/>
    <lineage>
        <taxon>Bacteria</taxon>
        <taxon>Pseudomonadati</taxon>
        <taxon>Bacteroidota</taxon>
        <taxon>Sphingobacteriia</taxon>
        <taxon>Sphingobacteriales</taxon>
        <taxon>Sphingobacteriaceae</taxon>
        <taxon>Pedobacter</taxon>
    </lineage>
</organism>
<reference evidence="2 3" key="1">
    <citation type="submission" date="2017-05" db="EMBL/GenBank/DDBJ databases">
        <authorList>
            <person name="Varghese N."/>
            <person name="Submissions S."/>
        </authorList>
    </citation>
    <scope>NUCLEOTIDE SEQUENCE [LARGE SCALE GENOMIC DNA]</scope>
    <source>
        <strain evidence="2 3">DSM 19036</strain>
    </source>
</reference>
<dbReference type="EMBL" id="FXTN01000008">
    <property type="protein sequence ID" value="SMO83283.1"/>
    <property type="molecule type" value="Genomic_DNA"/>
</dbReference>
<accession>A0A521EHA4</accession>
<feature type="transmembrane region" description="Helical" evidence="1">
    <location>
        <begin position="83"/>
        <end position="101"/>
    </location>
</feature>
<dbReference type="InterPro" id="IPR034804">
    <property type="entry name" value="SQR/QFR_C/D"/>
</dbReference>
<dbReference type="NCBIfam" id="TIGR02046">
    <property type="entry name" value="sdhC_b558_fam"/>
    <property type="match status" value="1"/>
</dbReference>
<feature type="transmembrane region" description="Helical" evidence="1">
    <location>
        <begin position="183"/>
        <end position="205"/>
    </location>
</feature>